<dbReference type="EMBL" id="JARKIB010000154">
    <property type="protein sequence ID" value="KAJ7731222.1"/>
    <property type="molecule type" value="Genomic_DNA"/>
</dbReference>
<dbReference type="Proteomes" id="UP001215598">
    <property type="component" value="Unassembled WGS sequence"/>
</dbReference>
<dbReference type="PANTHER" id="PTHR43157">
    <property type="entry name" value="PHOSPHATIDYLINOSITOL-GLYCAN BIOSYNTHESIS CLASS F PROTEIN-RELATED"/>
    <property type="match status" value="1"/>
</dbReference>
<dbReference type="PRINTS" id="PR00081">
    <property type="entry name" value="GDHRDH"/>
</dbReference>
<accession>A0AAD7I044</accession>
<sequence>MPYTFKDFVVEQWKRQAPVLKVDLTGKTVIVLGANTGIGFEATKHFASMDPGRLILACRSESRGKAALERLKAETSYTKAELWLIDLADFESVTKFADKFEQDGGRLDILVANAGMAIDKYEVTKDGWESSLQVNDLSTSLVALRLLPAMIKTAHEHSTVPRLVVVSSETHHWVEIEKGVYENPQILKTLGSSQYCTKKAMRSRYMLTKLLNIFFVRALNNRIPASTPLIVDTVNPGLCHSELQRRAKGIVGFIISAMKAALAFSPEVGGRRLIWAAVAKQDDPDALRGEYITAAKVDFVSDFVRRNRKLQDNLWSELLEVLIKVDPKVTPVVDTYLAAR</sequence>
<dbReference type="InterPro" id="IPR002347">
    <property type="entry name" value="SDR_fam"/>
</dbReference>
<evidence type="ECO:0008006" key="4">
    <source>
        <dbReference type="Google" id="ProtNLM"/>
    </source>
</evidence>
<evidence type="ECO:0000313" key="3">
    <source>
        <dbReference type="Proteomes" id="UP001215598"/>
    </source>
</evidence>
<dbReference type="Gene3D" id="3.40.50.720">
    <property type="entry name" value="NAD(P)-binding Rossmann-like Domain"/>
    <property type="match status" value="1"/>
</dbReference>
<name>A0AAD7I044_9AGAR</name>
<dbReference type="SUPFAM" id="SSF51735">
    <property type="entry name" value="NAD(P)-binding Rossmann-fold domains"/>
    <property type="match status" value="1"/>
</dbReference>
<dbReference type="Pfam" id="PF00106">
    <property type="entry name" value="adh_short"/>
    <property type="match status" value="1"/>
</dbReference>
<evidence type="ECO:0000256" key="1">
    <source>
        <dbReference type="ARBA" id="ARBA00023002"/>
    </source>
</evidence>
<keyword evidence="3" id="KW-1185">Reference proteome</keyword>
<comment type="caution">
    <text evidence="2">The sequence shown here is derived from an EMBL/GenBank/DDBJ whole genome shotgun (WGS) entry which is preliminary data.</text>
</comment>
<dbReference type="GO" id="GO:0016491">
    <property type="term" value="F:oxidoreductase activity"/>
    <property type="evidence" value="ECO:0007669"/>
    <property type="project" value="UniProtKB-KW"/>
</dbReference>
<protein>
    <recommendedName>
        <fullName evidence="4">NAD(P)-binding protein</fullName>
    </recommendedName>
</protein>
<proteinExistence type="predicted"/>
<dbReference type="InterPro" id="IPR036291">
    <property type="entry name" value="NAD(P)-bd_dom_sf"/>
</dbReference>
<gene>
    <name evidence="2" type="ORF">B0H16DRAFT_1329416</name>
</gene>
<dbReference type="AlphaFoldDB" id="A0AAD7I044"/>
<evidence type="ECO:0000313" key="2">
    <source>
        <dbReference type="EMBL" id="KAJ7731222.1"/>
    </source>
</evidence>
<organism evidence="2 3">
    <name type="scientific">Mycena metata</name>
    <dbReference type="NCBI Taxonomy" id="1033252"/>
    <lineage>
        <taxon>Eukaryota</taxon>
        <taxon>Fungi</taxon>
        <taxon>Dikarya</taxon>
        <taxon>Basidiomycota</taxon>
        <taxon>Agaricomycotina</taxon>
        <taxon>Agaricomycetes</taxon>
        <taxon>Agaricomycetidae</taxon>
        <taxon>Agaricales</taxon>
        <taxon>Marasmiineae</taxon>
        <taxon>Mycenaceae</taxon>
        <taxon>Mycena</taxon>
    </lineage>
</organism>
<keyword evidence="1" id="KW-0560">Oxidoreductase</keyword>
<reference evidence="2" key="1">
    <citation type="submission" date="2023-03" db="EMBL/GenBank/DDBJ databases">
        <title>Massive genome expansion in bonnet fungi (Mycena s.s.) driven by repeated elements and novel gene families across ecological guilds.</title>
        <authorList>
            <consortium name="Lawrence Berkeley National Laboratory"/>
            <person name="Harder C.B."/>
            <person name="Miyauchi S."/>
            <person name="Viragh M."/>
            <person name="Kuo A."/>
            <person name="Thoen E."/>
            <person name="Andreopoulos B."/>
            <person name="Lu D."/>
            <person name="Skrede I."/>
            <person name="Drula E."/>
            <person name="Henrissat B."/>
            <person name="Morin E."/>
            <person name="Kohler A."/>
            <person name="Barry K."/>
            <person name="LaButti K."/>
            <person name="Morin E."/>
            <person name="Salamov A."/>
            <person name="Lipzen A."/>
            <person name="Mereny Z."/>
            <person name="Hegedus B."/>
            <person name="Baldrian P."/>
            <person name="Stursova M."/>
            <person name="Weitz H."/>
            <person name="Taylor A."/>
            <person name="Grigoriev I.V."/>
            <person name="Nagy L.G."/>
            <person name="Martin F."/>
            <person name="Kauserud H."/>
        </authorList>
    </citation>
    <scope>NUCLEOTIDE SEQUENCE</scope>
    <source>
        <strain evidence="2">CBHHK182m</strain>
    </source>
</reference>
<dbReference type="PANTHER" id="PTHR43157:SF31">
    <property type="entry name" value="PHOSPHATIDYLINOSITOL-GLYCAN BIOSYNTHESIS CLASS F PROTEIN"/>
    <property type="match status" value="1"/>
</dbReference>